<protein>
    <submittedName>
        <fullName evidence="1">Uncharacterized protein</fullName>
    </submittedName>
</protein>
<comment type="caution">
    <text evidence="1">The sequence shown here is derived from an EMBL/GenBank/DDBJ whole genome shotgun (WGS) entry which is preliminary data.</text>
</comment>
<name>A0AAV8X366_9CUCU</name>
<keyword evidence="2" id="KW-1185">Reference proteome</keyword>
<sequence>MSKFDNISLRNIKCLILRNSKITPPSLISIAIIKKDSLQTGSVVLRIEFETDVATTTDISAYCLVLHEKLFIYNPLNKTVRQSSTAHVTIE</sequence>
<organism evidence="1 2">
    <name type="scientific">Aromia moschata</name>
    <dbReference type="NCBI Taxonomy" id="1265417"/>
    <lineage>
        <taxon>Eukaryota</taxon>
        <taxon>Metazoa</taxon>
        <taxon>Ecdysozoa</taxon>
        <taxon>Arthropoda</taxon>
        <taxon>Hexapoda</taxon>
        <taxon>Insecta</taxon>
        <taxon>Pterygota</taxon>
        <taxon>Neoptera</taxon>
        <taxon>Endopterygota</taxon>
        <taxon>Coleoptera</taxon>
        <taxon>Polyphaga</taxon>
        <taxon>Cucujiformia</taxon>
        <taxon>Chrysomeloidea</taxon>
        <taxon>Cerambycidae</taxon>
        <taxon>Cerambycinae</taxon>
        <taxon>Callichromatini</taxon>
        <taxon>Aromia</taxon>
    </lineage>
</organism>
<gene>
    <name evidence="1" type="ORF">NQ318_003672</name>
</gene>
<dbReference type="EMBL" id="JAPWTK010001317">
    <property type="protein sequence ID" value="KAJ8933007.1"/>
    <property type="molecule type" value="Genomic_DNA"/>
</dbReference>
<evidence type="ECO:0000313" key="1">
    <source>
        <dbReference type="EMBL" id="KAJ8933007.1"/>
    </source>
</evidence>
<evidence type="ECO:0000313" key="2">
    <source>
        <dbReference type="Proteomes" id="UP001162162"/>
    </source>
</evidence>
<accession>A0AAV8X366</accession>
<dbReference type="AlphaFoldDB" id="A0AAV8X366"/>
<reference evidence="1" key="1">
    <citation type="journal article" date="2023" name="Insect Mol. Biol.">
        <title>Genome sequencing provides insights into the evolution of gene families encoding plant cell wall-degrading enzymes in longhorned beetles.</title>
        <authorList>
            <person name="Shin N.R."/>
            <person name="Okamura Y."/>
            <person name="Kirsch R."/>
            <person name="Pauchet Y."/>
        </authorList>
    </citation>
    <scope>NUCLEOTIDE SEQUENCE</scope>
    <source>
        <strain evidence="1">AMC_N1</strain>
    </source>
</reference>
<dbReference type="Proteomes" id="UP001162162">
    <property type="component" value="Unassembled WGS sequence"/>
</dbReference>
<feature type="non-terminal residue" evidence="1">
    <location>
        <position position="91"/>
    </location>
</feature>
<proteinExistence type="predicted"/>